<reference evidence="10 12" key="1">
    <citation type="journal article" date="2018" name="Front. Microbiol.">
        <title>Genome-Based Analysis Reveals the Taxonomy and Diversity of the Family Idiomarinaceae.</title>
        <authorList>
            <person name="Liu Y."/>
            <person name="Lai Q."/>
            <person name="Shao Z."/>
        </authorList>
    </citation>
    <scope>NUCLEOTIDE SEQUENCE [LARGE SCALE GENOMIC DNA]</scope>
    <source>
        <strain evidence="10 12">CF12-14</strain>
    </source>
</reference>
<dbReference type="PANTHER" id="PTHR37423:SF1">
    <property type="entry name" value="OUTER MEMBRANE PROTEIN ASSEMBLY FACTOR BAMD"/>
    <property type="match status" value="1"/>
</dbReference>
<dbReference type="GO" id="GO:1990063">
    <property type="term" value="C:Bam protein complex"/>
    <property type="evidence" value="ECO:0007669"/>
    <property type="project" value="TreeGrafter"/>
</dbReference>
<evidence type="ECO:0000256" key="7">
    <source>
        <dbReference type="PROSITE-ProRule" id="PRU00339"/>
    </source>
</evidence>
<dbReference type="InterPro" id="IPR039565">
    <property type="entry name" value="BamD-like"/>
</dbReference>
<dbReference type="SUPFAM" id="SSF48452">
    <property type="entry name" value="TPR-like"/>
    <property type="match status" value="1"/>
</dbReference>
<evidence type="ECO:0000313" key="10">
    <source>
        <dbReference type="EMBL" id="RUO19707.1"/>
    </source>
</evidence>
<comment type="subcellular location">
    <subcellularLocation>
        <location evidence="6">Cell outer membrane</location>
        <topology evidence="6">Lipid-anchor</topology>
    </subcellularLocation>
</comment>
<keyword evidence="4 6" id="KW-0998">Cell outer membrane</keyword>
<dbReference type="EMBL" id="PIPK01000015">
    <property type="protein sequence ID" value="RUO19707.1"/>
    <property type="molecule type" value="Genomic_DNA"/>
</dbReference>
<dbReference type="CDD" id="cd15830">
    <property type="entry name" value="BamD"/>
    <property type="match status" value="1"/>
</dbReference>
<evidence type="ECO:0000256" key="5">
    <source>
        <dbReference type="ARBA" id="ARBA00023288"/>
    </source>
</evidence>
<dbReference type="Gene3D" id="1.25.40.10">
    <property type="entry name" value="Tetratricopeptide repeat domain"/>
    <property type="match status" value="1"/>
</dbReference>
<evidence type="ECO:0000259" key="8">
    <source>
        <dbReference type="Pfam" id="PF13525"/>
    </source>
</evidence>
<dbReference type="GO" id="GO:0051205">
    <property type="term" value="P:protein insertion into membrane"/>
    <property type="evidence" value="ECO:0007669"/>
    <property type="project" value="UniProtKB-UniRule"/>
</dbReference>
<reference evidence="9 11" key="2">
    <citation type="submission" date="2018-06" db="EMBL/GenBank/DDBJ databases">
        <title>Genomic Encyclopedia of Type Strains, Phase III (KMG-III): the genomes of soil and plant-associated and newly described type strains.</title>
        <authorList>
            <person name="Whitman W."/>
        </authorList>
    </citation>
    <scope>NUCLEOTIDE SEQUENCE [LARGE SCALE GENOMIC DNA]</scope>
    <source>
        <strain evidence="9 11">CGMCC 1.15366</strain>
    </source>
</reference>
<evidence type="ECO:0000313" key="9">
    <source>
        <dbReference type="EMBL" id="RAJ94602.1"/>
    </source>
</evidence>
<dbReference type="OrthoDB" id="9779191at2"/>
<dbReference type="InterPro" id="IPR011990">
    <property type="entry name" value="TPR-like_helical_dom_sf"/>
</dbReference>
<keyword evidence="3 6" id="KW-0564">Palmitate</keyword>
<comment type="function">
    <text evidence="6">Part of the outer membrane protein assembly complex, which is involved in assembly and insertion of beta-barrel proteins into the outer membrane.</text>
</comment>
<evidence type="ECO:0000256" key="4">
    <source>
        <dbReference type="ARBA" id="ARBA00023237"/>
    </source>
</evidence>
<sequence>MKVVLLAVLVVTMALTGCSSNRDQERQARGSAEQMYQQAQGHINTGNFSMAAQTLRNIESRFPFGAHINQVQLDLIYVYYQVGDQDRALTAIDRFLRLNPNHADIDYVRYMRGLVHLQLEYNAFHNLVGLDRADRDKTYAEQAFEDFRQLLERFPNSEYASDARARMVGIQSRLAQYELAVGEYYLRREAYMAAATRGQYILENYAQAPEVQDALVLMIQAYDAIGVDDLRDDAQAVLRLNFPQHRMAR</sequence>
<dbReference type="PANTHER" id="PTHR37423">
    <property type="entry name" value="SOLUBLE LYTIC MUREIN TRANSGLYCOSYLASE-RELATED"/>
    <property type="match status" value="1"/>
</dbReference>
<dbReference type="InterPro" id="IPR017689">
    <property type="entry name" value="BamD"/>
</dbReference>
<dbReference type="PROSITE" id="PS50005">
    <property type="entry name" value="TPR"/>
    <property type="match status" value="1"/>
</dbReference>
<keyword evidence="5 6" id="KW-0449">Lipoprotein</keyword>
<comment type="subunit">
    <text evidence="6">Part of the Bam complex.</text>
</comment>
<dbReference type="RefSeq" id="WP_111570178.1">
    <property type="nucleotide sequence ID" value="NZ_PIPK01000015.1"/>
</dbReference>
<keyword evidence="2 6" id="KW-0472">Membrane</keyword>
<organism evidence="9 11">
    <name type="scientific">Aliidiomarina maris</name>
    <dbReference type="NCBI Taxonomy" id="531312"/>
    <lineage>
        <taxon>Bacteria</taxon>
        <taxon>Pseudomonadati</taxon>
        <taxon>Pseudomonadota</taxon>
        <taxon>Gammaproteobacteria</taxon>
        <taxon>Alteromonadales</taxon>
        <taxon>Idiomarinaceae</taxon>
        <taxon>Aliidiomarina</taxon>
    </lineage>
</organism>
<evidence type="ECO:0000256" key="6">
    <source>
        <dbReference type="HAMAP-Rule" id="MF_00922"/>
    </source>
</evidence>
<evidence type="ECO:0000256" key="3">
    <source>
        <dbReference type="ARBA" id="ARBA00023139"/>
    </source>
</evidence>
<dbReference type="Proteomes" id="UP000287865">
    <property type="component" value="Unassembled WGS sequence"/>
</dbReference>
<keyword evidence="7" id="KW-0802">TPR repeat</keyword>
<dbReference type="Pfam" id="PF13525">
    <property type="entry name" value="YfiO"/>
    <property type="match status" value="1"/>
</dbReference>
<evidence type="ECO:0000256" key="1">
    <source>
        <dbReference type="ARBA" id="ARBA00022729"/>
    </source>
</evidence>
<feature type="repeat" description="TPR" evidence="7">
    <location>
        <begin position="69"/>
        <end position="102"/>
    </location>
</feature>
<dbReference type="NCBIfam" id="TIGR03302">
    <property type="entry name" value="OM_YfiO"/>
    <property type="match status" value="1"/>
</dbReference>
<keyword evidence="12" id="KW-1185">Reference proteome</keyword>
<comment type="similarity">
    <text evidence="6">Belongs to the BamD family.</text>
</comment>
<keyword evidence="1 6" id="KW-0732">Signal</keyword>
<gene>
    <name evidence="6" type="primary">bamD</name>
    <name evidence="9" type="ORF">B0I24_1145</name>
    <name evidence="10" type="ORF">CWE07_12570</name>
</gene>
<dbReference type="EMBL" id="QLMD01000014">
    <property type="protein sequence ID" value="RAJ94602.1"/>
    <property type="molecule type" value="Genomic_DNA"/>
</dbReference>
<dbReference type="AlphaFoldDB" id="A0A327WTM6"/>
<name>A0A327WTM6_9GAMM</name>
<proteinExistence type="inferred from homology"/>
<evidence type="ECO:0000313" key="11">
    <source>
        <dbReference type="Proteomes" id="UP000249203"/>
    </source>
</evidence>
<dbReference type="GO" id="GO:0043165">
    <property type="term" value="P:Gram-negative-bacterium-type cell outer membrane assembly"/>
    <property type="evidence" value="ECO:0007669"/>
    <property type="project" value="UniProtKB-UniRule"/>
</dbReference>
<comment type="caution">
    <text evidence="9">The sequence shown here is derived from an EMBL/GenBank/DDBJ whole genome shotgun (WGS) entry which is preliminary data.</text>
</comment>
<dbReference type="PROSITE" id="PS51257">
    <property type="entry name" value="PROKAR_LIPOPROTEIN"/>
    <property type="match status" value="1"/>
</dbReference>
<accession>A0A327WTM6</accession>
<feature type="domain" description="Outer membrane lipoprotein BamD-like" evidence="8">
    <location>
        <begin position="31"/>
        <end position="234"/>
    </location>
</feature>
<dbReference type="InterPro" id="IPR019734">
    <property type="entry name" value="TPR_rpt"/>
</dbReference>
<evidence type="ECO:0000256" key="2">
    <source>
        <dbReference type="ARBA" id="ARBA00023136"/>
    </source>
</evidence>
<dbReference type="Proteomes" id="UP000249203">
    <property type="component" value="Unassembled WGS sequence"/>
</dbReference>
<dbReference type="HAMAP" id="MF_00922">
    <property type="entry name" value="OM_assembly_BamD"/>
    <property type="match status" value="1"/>
</dbReference>
<protein>
    <recommendedName>
        <fullName evidence="6">Outer membrane protein assembly factor BamD</fullName>
    </recommendedName>
</protein>
<evidence type="ECO:0000313" key="12">
    <source>
        <dbReference type="Proteomes" id="UP000287865"/>
    </source>
</evidence>